<keyword evidence="1 3" id="KW-0378">Hydrolase</keyword>
<dbReference type="EMBL" id="JBHMEI010000020">
    <property type="protein sequence ID" value="MFB9204698.1"/>
    <property type="molecule type" value="Genomic_DNA"/>
</dbReference>
<evidence type="ECO:0000256" key="1">
    <source>
        <dbReference type="ARBA" id="ARBA00022801"/>
    </source>
</evidence>
<dbReference type="PANTHER" id="PTHR48081">
    <property type="entry name" value="AB HYDROLASE SUPERFAMILY PROTEIN C4A8.06C"/>
    <property type="match status" value="1"/>
</dbReference>
<dbReference type="InterPro" id="IPR049492">
    <property type="entry name" value="BD-FAE-like_dom"/>
</dbReference>
<sequence>MSYHDLLSRPVRPPDRVLRYGDSHPDQVIDVYEGTGRPPLVLLHGGYWLAGYDRRHTRPMAAALAALGHTVWLPEYRRVGQEGGGHPGTFDDVCAALGLVLAECPSGVLLVGHSAGGHLALWSALRHRLPPGSRWHGDPAILGVVGLAAVCDLGEAFTAGLGGGAARALLHDRADLLDEVDPMRLLPYDRGPLVLVHGVKDRVLPVSMSRRLAAGETSAVLVEPADAGHFSLIDPLSSAWPLIAAAVEAAISEGVEAAASEGVEAAASEGVAGQESSTARSGQLAAARWAARCSSGGTTPSPSACP</sequence>
<feature type="domain" description="BD-FAE-like" evidence="2">
    <location>
        <begin position="37"/>
        <end position="213"/>
    </location>
</feature>
<dbReference type="Gene3D" id="3.40.50.1820">
    <property type="entry name" value="alpha/beta hydrolase"/>
    <property type="match status" value="1"/>
</dbReference>
<comment type="caution">
    <text evidence="3">The sequence shown here is derived from an EMBL/GenBank/DDBJ whole genome shotgun (WGS) entry which is preliminary data.</text>
</comment>
<dbReference type="GO" id="GO:0016787">
    <property type="term" value="F:hydrolase activity"/>
    <property type="evidence" value="ECO:0007669"/>
    <property type="project" value="UniProtKB-KW"/>
</dbReference>
<proteinExistence type="predicted"/>
<evidence type="ECO:0000313" key="3">
    <source>
        <dbReference type="EMBL" id="MFB9204698.1"/>
    </source>
</evidence>
<dbReference type="RefSeq" id="WP_189650258.1">
    <property type="nucleotide sequence ID" value="NZ_BMRC01000013.1"/>
</dbReference>
<dbReference type="Proteomes" id="UP001589647">
    <property type="component" value="Unassembled WGS sequence"/>
</dbReference>
<evidence type="ECO:0000313" key="4">
    <source>
        <dbReference type="Proteomes" id="UP001589647"/>
    </source>
</evidence>
<dbReference type="InterPro" id="IPR029058">
    <property type="entry name" value="AB_hydrolase_fold"/>
</dbReference>
<gene>
    <name evidence="3" type="ORF">ACFFV7_26135</name>
</gene>
<dbReference type="Pfam" id="PF20434">
    <property type="entry name" value="BD-FAE"/>
    <property type="match status" value="1"/>
</dbReference>
<dbReference type="PANTHER" id="PTHR48081:SF33">
    <property type="entry name" value="KYNURENINE FORMAMIDASE"/>
    <property type="match status" value="1"/>
</dbReference>
<protein>
    <submittedName>
        <fullName evidence="3">Alpha/beta hydrolase</fullName>
    </submittedName>
</protein>
<name>A0ABV5IJI2_9ACTN</name>
<keyword evidence="4" id="KW-1185">Reference proteome</keyword>
<organism evidence="3 4">
    <name type="scientific">Nonomuraea spiralis</name>
    <dbReference type="NCBI Taxonomy" id="46182"/>
    <lineage>
        <taxon>Bacteria</taxon>
        <taxon>Bacillati</taxon>
        <taxon>Actinomycetota</taxon>
        <taxon>Actinomycetes</taxon>
        <taxon>Streptosporangiales</taxon>
        <taxon>Streptosporangiaceae</taxon>
        <taxon>Nonomuraea</taxon>
    </lineage>
</organism>
<accession>A0ABV5IJI2</accession>
<evidence type="ECO:0000259" key="2">
    <source>
        <dbReference type="Pfam" id="PF20434"/>
    </source>
</evidence>
<reference evidence="3 4" key="1">
    <citation type="submission" date="2024-09" db="EMBL/GenBank/DDBJ databases">
        <authorList>
            <person name="Sun Q."/>
            <person name="Mori K."/>
        </authorList>
    </citation>
    <scope>NUCLEOTIDE SEQUENCE [LARGE SCALE GENOMIC DNA]</scope>
    <source>
        <strain evidence="3 4">CCM 3426</strain>
    </source>
</reference>
<dbReference type="InterPro" id="IPR050300">
    <property type="entry name" value="GDXG_lipolytic_enzyme"/>
</dbReference>
<dbReference type="SUPFAM" id="SSF53474">
    <property type="entry name" value="alpha/beta-Hydrolases"/>
    <property type="match status" value="1"/>
</dbReference>